<name>A0A183G621_HELPZ</name>
<dbReference type="WBParaSite" id="HPBE_0001712201-mRNA-1">
    <property type="protein sequence ID" value="HPBE_0001712201-mRNA-1"/>
    <property type="gene ID" value="HPBE_0001712201"/>
</dbReference>
<reference evidence="1 2" key="1">
    <citation type="submission" date="2018-11" db="EMBL/GenBank/DDBJ databases">
        <authorList>
            <consortium name="Pathogen Informatics"/>
        </authorList>
    </citation>
    <scope>NUCLEOTIDE SEQUENCE [LARGE SCALE GENOMIC DNA]</scope>
</reference>
<accession>A0A3P8AUQ6</accession>
<sequence length="336" mass="39711">MDFNEIGSTEVIFLRKRLPHIYYALVDAGLEEQLEFLCEERHIKECDADLAQIKTFLKKRNRLLSKEHRELLNFARRVSYCSRTGRLSAFRAHRFHEFLGFPDLQTDLIYILDFMAREIVMELAYHASLARSQMRMRGAKTTPFVGEKRTISDIEIAHESLEVCYYEESLRRMSGWRKNGDILFGEDERPCVLSYGMNPRKWETDSDYNKREFSERCEMEKNENMPSRAPRFTSAELFEEHVKVLRGEYWDSYAEDITKEALALANTYADQSDDIGVDHELSLPFKWLQQNEQNSKNEDDRIKKLLTTRQNDIERRITEDLVKRMATSKINDTVDQ</sequence>
<keyword evidence="2" id="KW-1185">Reference proteome</keyword>
<gene>
    <name evidence="1" type="ORF">HPBE_LOCUS17122</name>
</gene>
<dbReference type="OrthoDB" id="5818831at2759"/>
<dbReference type="EMBL" id="UZAH01029815">
    <property type="protein sequence ID" value="VDP08020.1"/>
    <property type="molecule type" value="Genomic_DNA"/>
</dbReference>
<dbReference type="Proteomes" id="UP000050761">
    <property type="component" value="Unassembled WGS sequence"/>
</dbReference>
<dbReference type="AlphaFoldDB" id="A0A183G621"/>
<reference evidence="3" key="2">
    <citation type="submission" date="2019-09" db="UniProtKB">
        <authorList>
            <consortium name="WormBaseParasite"/>
        </authorList>
    </citation>
    <scope>IDENTIFICATION</scope>
</reference>
<proteinExistence type="predicted"/>
<protein>
    <submittedName>
        <fullName evidence="3">Cilia- and flagella-associated protein 299</fullName>
    </submittedName>
</protein>
<accession>A0A183G621</accession>
<evidence type="ECO:0000313" key="3">
    <source>
        <dbReference type="WBParaSite" id="HPBE_0001712201-mRNA-1"/>
    </source>
</evidence>
<organism evidence="2 3">
    <name type="scientific">Heligmosomoides polygyrus</name>
    <name type="common">Parasitic roundworm</name>
    <dbReference type="NCBI Taxonomy" id="6339"/>
    <lineage>
        <taxon>Eukaryota</taxon>
        <taxon>Metazoa</taxon>
        <taxon>Ecdysozoa</taxon>
        <taxon>Nematoda</taxon>
        <taxon>Chromadorea</taxon>
        <taxon>Rhabditida</taxon>
        <taxon>Rhabditina</taxon>
        <taxon>Rhabditomorpha</taxon>
        <taxon>Strongyloidea</taxon>
        <taxon>Heligmosomidae</taxon>
        <taxon>Heligmosomoides</taxon>
    </lineage>
</organism>
<evidence type="ECO:0000313" key="1">
    <source>
        <dbReference type="EMBL" id="VDP08020.1"/>
    </source>
</evidence>
<evidence type="ECO:0000313" key="2">
    <source>
        <dbReference type="Proteomes" id="UP000050761"/>
    </source>
</evidence>